<reference evidence="3 5" key="1">
    <citation type="submission" date="2017-09" db="EMBL/GenBank/DDBJ databases">
        <authorList>
            <person name="Thomas P."/>
            <person name="Seyboldt C."/>
        </authorList>
    </citation>
    <scope>NUCLEOTIDE SEQUENCE [LARGE SCALE GENOMIC DNA]</scope>
    <source>
        <strain evidence="3 5">DSM 7534</strain>
    </source>
</reference>
<comment type="similarity">
    <text evidence="1">Belongs to the UPF0735 family.</text>
</comment>
<dbReference type="NCBIfam" id="NF003361">
    <property type="entry name" value="PRK04435.1"/>
    <property type="match status" value="1"/>
</dbReference>
<dbReference type="SUPFAM" id="SSF55021">
    <property type="entry name" value="ACT-like"/>
    <property type="match status" value="1"/>
</dbReference>
<dbReference type="Gene3D" id="3.30.70.260">
    <property type="match status" value="1"/>
</dbReference>
<dbReference type="InterPro" id="IPR002912">
    <property type="entry name" value="ACT_dom"/>
</dbReference>
<dbReference type="EMBL" id="CP023671">
    <property type="protein sequence ID" value="AYE33404.1"/>
    <property type="molecule type" value="Genomic_DNA"/>
</dbReference>
<accession>A0A9N7JIY0</accession>
<proteinExistence type="inferred from homology"/>
<dbReference type="Pfam" id="PF13291">
    <property type="entry name" value="ACT_4"/>
    <property type="match status" value="1"/>
</dbReference>
<dbReference type="Proteomes" id="UP000280586">
    <property type="component" value="Chromosome"/>
</dbReference>
<dbReference type="KEGG" id="csep:CP523_02470"/>
<gene>
    <name evidence="3" type="ORF">CP523_02470</name>
    <name evidence="4" type="ORF">NH397_10800</name>
</gene>
<sequence length="145" mass="16672">MKGNYLVIDKRVLPEVFEKVVKAKRLIEERKVKDVTEATKTVEISRSVYYKYKDFVFEFSQTDIGKKVTLNLIIEDRKGALSCILNYISNEGGSIITINQGVPMNKMANLSITVDISNLRCDLKNWLNEIEKLEYVGKVEFIAME</sequence>
<dbReference type="AlphaFoldDB" id="A0A9N7JIY0"/>
<evidence type="ECO:0000313" key="3">
    <source>
        <dbReference type="EMBL" id="AYE33404.1"/>
    </source>
</evidence>
<dbReference type="HAMAP" id="MF_00707">
    <property type="entry name" value="UPF0735"/>
    <property type="match status" value="1"/>
</dbReference>
<dbReference type="GeneID" id="303559542"/>
<dbReference type="Proteomes" id="UP001055437">
    <property type="component" value="Chromosome"/>
</dbReference>
<evidence type="ECO:0000256" key="1">
    <source>
        <dbReference type="HAMAP-Rule" id="MF_00707"/>
    </source>
</evidence>
<evidence type="ECO:0000313" key="5">
    <source>
        <dbReference type="Proteomes" id="UP000280586"/>
    </source>
</evidence>
<protein>
    <recommendedName>
        <fullName evidence="1">UPF0735 ACT domain-containing protein CP523_02470</fullName>
    </recommendedName>
</protein>
<dbReference type="InterPro" id="IPR008310">
    <property type="entry name" value="UPF0735_ACT_dom-cont"/>
</dbReference>
<dbReference type="PROSITE" id="PS51671">
    <property type="entry name" value="ACT"/>
    <property type="match status" value="1"/>
</dbReference>
<evidence type="ECO:0000313" key="4">
    <source>
        <dbReference type="EMBL" id="USR99982.1"/>
    </source>
</evidence>
<evidence type="ECO:0000259" key="2">
    <source>
        <dbReference type="PROSITE" id="PS51671"/>
    </source>
</evidence>
<evidence type="ECO:0000313" key="6">
    <source>
        <dbReference type="Proteomes" id="UP001055437"/>
    </source>
</evidence>
<dbReference type="CDD" id="cd04888">
    <property type="entry name" value="ACT_PheB-BS"/>
    <property type="match status" value="1"/>
</dbReference>
<feature type="domain" description="ACT" evidence="2">
    <location>
        <begin position="69"/>
        <end position="144"/>
    </location>
</feature>
<keyword evidence="6" id="KW-1185">Reference proteome</keyword>
<dbReference type="EMBL" id="CP099799">
    <property type="protein sequence ID" value="USR99982.1"/>
    <property type="molecule type" value="Genomic_DNA"/>
</dbReference>
<dbReference type="InterPro" id="IPR045865">
    <property type="entry name" value="ACT-like_dom_sf"/>
</dbReference>
<dbReference type="RefSeq" id="WP_066673954.1">
    <property type="nucleotide sequence ID" value="NZ_CABMIZ010000003.1"/>
</dbReference>
<reference evidence="4" key="2">
    <citation type="submission" date="2022-06" db="EMBL/GenBank/DDBJ databases">
        <authorList>
            <person name="Holder M.E."/>
            <person name="Ajami N.J."/>
            <person name="Petrosino J.F."/>
        </authorList>
    </citation>
    <scope>NUCLEOTIDE SEQUENCE</scope>
    <source>
        <strain evidence="4">RMA 8861</strain>
    </source>
</reference>
<name>A0A9N7JIY0_CLOSE</name>
<dbReference type="OrthoDB" id="9788773at2"/>
<dbReference type="PIRSF" id="PIRSF025624">
    <property type="entry name" value="ACT_PheB"/>
    <property type="match status" value="1"/>
</dbReference>
<organism evidence="3 5">
    <name type="scientific">Clostridium septicum</name>
    <dbReference type="NCBI Taxonomy" id="1504"/>
    <lineage>
        <taxon>Bacteria</taxon>
        <taxon>Bacillati</taxon>
        <taxon>Bacillota</taxon>
        <taxon>Clostridia</taxon>
        <taxon>Eubacteriales</taxon>
        <taxon>Clostridiaceae</taxon>
        <taxon>Clostridium</taxon>
    </lineage>
</organism>